<proteinExistence type="inferred from homology"/>
<gene>
    <name evidence="6" type="ORF">Syun_028085</name>
</gene>
<protein>
    <submittedName>
        <fullName evidence="6">Uncharacterized protein</fullName>
    </submittedName>
</protein>
<evidence type="ECO:0000256" key="3">
    <source>
        <dbReference type="ARBA" id="ARBA00007658"/>
    </source>
</evidence>
<name>A0AAP0EQM9_9MAGN</name>
<comment type="pathway">
    <text evidence="2">Protein modification; protein glycosylation.</text>
</comment>
<dbReference type="GO" id="GO:0004571">
    <property type="term" value="F:mannosyl-oligosaccharide 1,2-alpha-mannosidase activity"/>
    <property type="evidence" value="ECO:0007669"/>
    <property type="project" value="InterPro"/>
</dbReference>
<evidence type="ECO:0000256" key="1">
    <source>
        <dbReference type="ARBA" id="ARBA00001913"/>
    </source>
</evidence>
<dbReference type="Proteomes" id="UP001420932">
    <property type="component" value="Unassembled WGS sequence"/>
</dbReference>
<reference evidence="6 7" key="1">
    <citation type="submission" date="2024-01" db="EMBL/GenBank/DDBJ databases">
        <title>Genome assemblies of Stephania.</title>
        <authorList>
            <person name="Yang L."/>
        </authorList>
    </citation>
    <scope>NUCLEOTIDE SEQUENCE [LARGE SCALE GENOMIC DNA]</scope>
    <source>
        <strain evidence="6">YNDBR</strain>
        <tissue evidence="6">Leaf</tissue>
    </source>
</reference>
<keyword evidence="5" id="KW-1015">Disulfide bond</keyword>
<dbReference type="GO" id="GO:0005509">
    <property type="term" value="F:calcium ion binding"/>
    <property type="evidence" value="ECO:0007669"/>
    <property type="project" value="InterPro"/>
</dbReference>
<evidence type="ECO:0000313" key="6">
    <source>
        <dbReference type="EMBL" id="KAK9093174.1"/>
    </source>
</evidence>
<evidence type="ECO:0000256" key="2">
    <source>
        <dbReference type="ARBA" id="ARBA00004922"/>
    </source>
</evidence>
<dbReference type="Gene3D" id="1.50.10.10">
    <property type="match status" value="1"/>
</dbReference>
<dbReference type="PANTHER" id="PTHR11742">
    <property type="entry name" value="MANNOSYL-OLIGOSACCHARIDE ALPHA-1,2-MANNOSIDASE-RELATED"/>
    <property type="match status" value="1"/>
</dbReference>
<dbReference type="GO" id="GO:0000139">
    <property type="term" value="C:Golgi membrane"/>
    <property type="evidence" value="ECO:0007669"/>
    <property type="project" value="TreeGrafter"/>
</dbReference>
<dbReference type="InterPro" id="IPR036026">
    <property type="entry name" value="Seven-hairpin_glycosidases"/>
</dbReference>
<dbReference type="SUPFAM" id="SSF48225">
    <property type="entry name" value="Seven-hairpin glycosidases"/>
    <property type="match status" value="1"/>
</dbReference>
<accession>A0AAP0EQM9</accession>
<comment type="similarity">
    <text evidence="3">Belongs to the glycosyl hydrolase 47 family.</text>
</comment>
<evidence type="ECO:0000256" key="4">
    <source>
        <dbReference type="ARBA" id="ARBA00022801"/>
    </source>
</evidence>
<evidence type="ECO:0000313" key="7">
    <source>
        <dbReference type="Proteomes" id="UP001420932"/>
    </source>
</evidence>
<dbReference type="Pfam" id="PF01532">
    <property type="entry name" value="Glyco_hydro_47"/>
    <property type="match status" value="1"/>
</dbReference>
<comment type="cofactor">
    <cofactor evidence="1">
        <name>Ca(2+)</name>
        <dbReference type="ChEBI" id="CHEBI:29108"/>
    </cofactor>
</comment>
<dbReference type="PANTHER" id="PTHR11742:SF6">
    <property type="entry name" value="MANNOSYL-OLIGOSACCHARIDE ALPHA-1,2-MANNOSIDASE IA-RELATED"/>
    <property type="match status" value="1"/>
</dbReference>
<organism evidence="6 7">
    <name type="scientific">Stephania yunnanensis</name>
    <dbReference type="NCBI Taxonomy" id="152371"/>
    <lineage>
        <taxon>Eukaryota</taxon>
        <taxon>Viridiplantae</taxon>
        <taxon>Streptophyta</taxon>
        <taxon>Embryophyta</taxon>
        <taxon>Tracheophyta</taxon>
        <taxon>Spermatophyta</taxon>
        <taxon>Magnoliopsida</taxon>
        <taxon>Ranunculales</taxon>
        <taxon>Menispermaceae</taxon>
        <taxon>Menispermoideae</taxon>
        <taxon>Cissampelideae</taxon>
        <taxon>Stephania</taxon>
    </lineage>
</organism>
<dbReference type="InterPro" id="IPR001382">
    <property type="entry name" value="Glyco_hydro_47"/>
</dbReference>
<dbReference type="GO" id="GO:0005783">
    <property type="term" value="C:endoplasmic reticulum"/>
    <property type="evidence" value="ECO:0007669"/>
    <property type="project" value="TreeGrafter"/>
</dbReference>
<sequence>MWETSMKGLVSLIQKSTPSSFTYICEKNGDSLSDKMDELACFAPGMLALGSLGYGPGDREKMLTLAEEAKLQRRRQELTQTTPNQPVDDKAVYYKMAGECPKGHVYSFRSLGRKKEYT</sequence>
<dbReference type="AlphaFoldDB" id="A0AAP0EQM9"/>
<keyword evidence="4" id="KW-0378">Hydrolase</keyword>
<dbReference type="EMBL" id="JBBNAF010000012">
    <property type="protein sequence ID" value="KAK9093174.1"/>
    <property type="molecule type" value="Genomic_DNA"/>
</dbReference>
<evidence type="ECO:0000256" key="5">
    <source>
        <dbReference type="ARBA" id="ARBA00023157"/>
    </source>
</evidence>
<dbReference type="InterPro" id="IPR050749">
    <property type="entry name" value="Glycosyl_Hydrolase_47"/>
</dbReference>
<comment type="caution">
    <text evidence="6">The sequence shown here is derived from an EMBL/GenBank/DDBJ whole genome shotgun (WGS) entry which is preliminary data.</text>
</comment>
<dbReference type="InterPro" id="IPR012341">
    <property type="entry name" value="6hp_glycosidase-like_sf"/>
</dbReference>
<keyword evidence="7" id="KW-1185">Reference proteome</keyword>
<dbReference type="GO" id="GO:0005975">
    <property type="term" value="P:carbohydrate metabolic process"/>
    <property type="evidence" value="ECO:0007669"/>
    <property type="project" value="InterPro"/>
</dbReference>